<comment type="similarity">
    <text evidence="1">Belongs to the metallo-dependent hydrolases superfamily. ATZ/TRZ family.</text>
</comment>
<organism evidence="4 5">
    <name type="scientific">Roseisalinus antarcticus</name>
    <dbReference type="NCBI Taxonomy" id="254357"/>
    <lineage>
        <taxon>Bacteria</taxon>
        <taxon>Pseudomonadati</taxon>
        <taxon>Pseudomonadota</taxon>
        <taxon>Alphaproteobacteria</taxon>
        <taxon>Rhodobacterales</taxon>
        <taxon>Roseobacteraceae</taxon>
        <taxon>Roseisalinus</taxon>
    </lineage>
</organism>
<dbReference type="Gene3D" id="3.20.20.140">
    <property type="entry name" value="Metal-dependent hydrolases"/>
    <property type="match status" value="1"/>
</dbReference>
<dbReference type="AlphaFoldDB" id="A0A1Y5RDY4"/>
<dbReference type="InterPro" id="IPR011059">
    <property type="entry name" value="Metal-dep_hydrolase_composite"/>
</dbReference>
<proteinExistence type="inferred from homology"/>
<name>A0A1Y5RDY4_9RHOB</name>
<evidence type="ECO:0000259" key="3">
    <source>
        <dbReference type="Pfam" id="PF01979"/>
    </source>
</evidence>
<dbReference type="SUPFAM" id="SSF51556">
    <property type="entry name" value="Metallo-dependent hydrolases"/>
    <property type="match status" value="1"/>
</dbReference>
<sequence length="496" mass="53525">MTQVAATSDGTTVSASWLLPGDGSAPRRAARIALKDGKIGSVSDGSVSDGGESPASGLVLPPVSNAHDHARVARLSQVNSFDVPLEAWLPYLALIPSVDPYLSSAVAFARSAAGGTGSVMAHYTRVQGLTDFPTEAREVARAARDVGINMALAVHCRDINPLVYGDHAGLMADLSPETVECVSRRFLKPYQPVHDQLAMVETVAAEIERDGDGVTVQYGPAGVQWCSDEMLRSIAEASARTGRRVHMHLLETRYQRAWADETYPQGIVTYLDEIGLLTPRLSMAHCIHLRPDEMELIAERGAIIVTNTSSNMIVSSGLAPLGEMLRRGCRIAMGLDGLAFDEDEDALREMRLGYMLNKAHGFERHMDRAALQRMAFGNGRFAITGEDGAGAIRPGAPADMMVLDWEALSAEMIEPEVAPLDLLLARGRKGYVRDLYVGGRTVVRDGRVVGVDLPALEAELLAALRAKTGDTDDLRRAMPELGEGLAKFYTGQWECC</sequence>
<reference evidence="4 5" key="1">
    <citation type="submission" date="2017-03" db="EMBL/GenBank/DDBJ databases">
        <authorList>
            <person name="Afonso C.L."/>
            <person name="Miller P.J."/>
            <person name="Scott M.A."/>
            <person name="Spackman E."/>
            <person name="Goraichik I."/>
            <person name="Dimitrov K.M."/>
            <person name="Suarez D.L."/>
            <person name="Swayne D.E."/>
        </authorList>
    </citation>
    <scope>NUCLEOTIDE SEQUENCE [LARGE SCALE GENOMIC DNA]</scope>
    <source>
        <strain evidence="4 5">CECT 7023</strain>
    </source>
</reference>
<dbReference type="OrthoDB" id="9796020at2"/>
<dbReference type="Proteomes" id="UP000193900">
    <property type="component" value="Unassembled WGS sequence"/>
</dbReference>
<dbReference type="EMBL" id="FWFZ01000001">
    <property type="protein sequence ID" value="SLN14828.1"/>
    <property type="molecule type" value="Genomic_DNA"/>
</dbReference>
<dbReference type="PANTHER" id="PTHR43794">
    <property type="entry name" value="AMINOHYDROLASE SSNA-RELATED"/>
    <property type="match status" value="1"/>
</dbReference>
<protein>
    <submittedName>
        <fullName evidence="4">8-oxoguanine deaminase</fullName>
        <ecNumber evidence="4">3.5.4.32</ecNumber>
    </submittedName>
</protein>
<keyword evidence="5" id="KW-1185">Reference proteome</keyword>
<evidence type="ECO:0000256" key="2">
    <source>
        <dbReference type="ARBA" id="ARBA00022801"/>
    </source>
</evidence>
<evidence type="ECO:0000313" key="5">
    <source>
        <dbReference type="Proteomes" id="UP000193900"/>
    </source>
</evidence>
<dbReference type="RefSeq" id="WP_085877092.1">
    <property type="nucleotide sequence ID" value="NZ_FWFZ01000001.1"/>
</dbReference>
<dbReference type="EC" id="3.5.4.32" evidence="4"/>
<dbReference type="PANTHER" id="PTHR43794:SF11">
    <property type="entry name" value="AMIDOHYDROLASE-RELATED DOMAIN-CONTAINING PROTEIN"/>
    <property type="match status" value="1"/>
</dbReference>
<accession>A0A1Y5RDY4</accession>
<dbReference type="InterPro" id="IPR050287">
    <property type="entry name" value="MTA/SAH_deaminase"/>
</dbReference>
<dbReference type="InterPro" id="IPR032466">
    <property type="entry name" value="Metal_Hydrolase"/>
</dbReference>
<feature type="domain" description="Amidohydrolase-related" evidence="3">
    <location>
        <begin position="59"/>
        <end position="440"/>
    </location>
</feature>
<evidence type="ECO:0000313" key="4">
    <source>
        <dbReference type="EMBL" id="SLN14828.1"/>
    </source>
</evidence>
<dbReference type="GO" id="GO:0102127">
    <property type="term" value="F:8-oxoguanine deaminase activity"/>
    <property type="evidence" value="ECO:0007669"/>
    <property type="project" value="UniProtKB-EC"/>
</dbReference>
<evidence type="ECO:0000256" key="1">
    <source>
        <dbReference type="ARBA" id="ARBA00006745"/>
    </source>
</evidence>
<dbReference type="Pfam" id="PF01979">
    <property type="entry name" value="Amidohydro_1"/>
    <property type="match status" value="1"/>
</dbReference>
<gene>
    <name evidence="4" type="ORF">ROA7023_00157</name>
</gene>
<dbReference type="InterPro" id="IPR006680">
    <property type="entry name" value="Amidohydro-rel"/>
</dbReference>
<dbReference type="SUPFAM" id="SSF51338">
    <property type="entry name" value="Composite domain of metallo-dependent hydrolases"/>
    <property type="match status" value="1"/>
</dbReference>
<keyword evidence="2 4" id="KW-0378">Hydrolase</keyword>